<accession>A0A9N9NY14</accession>
<gene>
    <name evidence="2" type="ORF">DERYTH_LOCUS20057</name>
</gene>
<proteinExistence type="predicted"/>
<dbReference type="InterPro" id="IPR012337">
    <property type="entry name" value="RNaseH-like_sf"/>
</dbReference>
<dbReference type="SUPFAM" id="SSF53098">
    <property type="entry name" value="Ribonuclease H-like"/>
    <property type="match status" value="1"/>
</dbReference>
<feature type="coiled-coil region" evidence="1">
    <location>
        <begin position="39"/>
        <end position="69"/>
    </location>
</feature>
<dbReference type="PANTHER" id="PTHR23272:SF187">
    <property type="entry name" value="AC9 TRANSPOSASE-RELATED"/>
    <property type="match status" value="1"/>
</dbReference>
<reference evidence="2" key="1">
    <citation type="submission" date="2021-06" db="EMBL/GenBank/DDBJ databases">
        <authorList>
            <person name="Kallberg Y."/>
            <person name="Tangrot J."/>
            <person name="Rosling A."/>
        </authorList>
    </citation>
    <scope>NUCLEOTIDE SEQUENCE</scope>
    <source>
        <strain evidence="2">MA453B</strain>
    </source>
</reference>
<dbReference type="EMBL" id="CAJVPY010022985">
    <property type="protein sequence ID" value="CAG8784210.1"/>
    <property type="molecule type" value="Genomic_DNA"/>
</dbReference>
<evidence type="ECO:0000313" key="2">
    <source>
        <dbReference type="EMBL" id="CAG8784210.1"/>
    </source>
</evidence>
<comment type="caution">
    <text evidence="2">The sequence shown here is derived from an EMBL/GenBank/DDBJ whole genome shotgun (WGS) entry which is preliminary data.</text>
</comment>
<dbReference type="AlphaFoldDB" id="A0A9N9NY14"/>
<name>A0A9N9NY14_9GLOM</name>
<protein>
    <submittedName>
        <fullName evidence="2">7829_t:CDS:1</fullName>
    </submittedName>
</protein>
<dbReference type="PANTHER" id="PTHR23272">
    <property type="entry name" value="BED FINGER-RELATED"/>
    <property type="match status" value="1"/>
</dbReference>
<evidence type="ECO:0000313" key="3">
    <source>
        <dbReference type="Proteomes" id="UP000789405"/>
    </source>
</evidence>
<evidence type="ECO:0000256" key="1">
    <source>
        <dbReference type="SAM" id="Coils"/>
    </source>
</evidence>
<dbReference type="OrthoDB" id="2356953at2759"/>
<dbReference type="Proteomes" id="UP000789405">
    <property type="component" value="Unassembled WGS sequence"/>
</dbReference>
<keyword evidence="1" id="KW-0175">Coiled coil</keyword>
<organism evidence="2 3">
    <name type="scientific">Dentiscutata erythropus</name>
    <dbReference type="NCBI Taxonomy" id="1348616"/>
    <lineage>
        <taxon>Eukaryota</taxon>
        <taxon>Fungi</taxon>
        <taxon>Fungi incertae sedis</taxon>
        <taxon>Mucoromycota</taxon>
        <taxon>Glomeromycotina</taxon>
        <taxon>Glomeromycetes</taxon>
        <taxon>Diversisporales</taxon>
        <taxon>Gigasporaceae</taxon>
        <taxon>Dentiscutata</taxon>
    </lineage>
</organism>
<keyword evidence="3" id="KW-1185">Reference proteome</keyword>
<sequence length="256" mass="30236">MIQKSDLFYQIPTHKLTFNNFSHYRCIADILNLVVSAGLNFLEDSIKRLRKLIKTIRKLSKILEDFQQLATLDNKSFLVPILDCKTRWNSIYQMIKRACLLYKSINMLLVKHSSLKTYIPNKEDWQIYKDLVILLEQFNEATIELSSQTYSTIAHAQIILLALRNNLKSDRGEDFLLEEVVNTILSKYIEYFNLITEFLHISAFLDPRYKKLLSKKVSSFYQKLKHTSQQAQIMNDKAHKYWLFAEADKTIKLLDW</sequence>